<evidence type="ECO:0000256" key="1">
    <source>
        <dbReference type="ARBA" id="ARBA00001913"/>
    </source>
</evidence>
<feature type="chain" id="PRO_5029581990" description="Sulfatase N-terminal domain-containing protein" evidence="6">
    <location>
        <begin position="25"/>
        <end position="268"/>
    </location>
</feature>
<dbReference type="AlphaFoldDB" id="A0A7M7PQH6"/>
<dbReference type="InterPro" id="IPR050738">
    <property type="entry name" value="Sulfatase"/>
</dbReference>
<dbReference type="Pfam" id="PF00884">
    <property type="entry name" value="Sulfatase"/>
    <property type="match status" value="1"/>
</dbReference>
<dbReference type="InterPro" id="IPR017850">
    <property type="entry name" value="Alkaline_phosphatase_core_sf"/>
</dbReference>
<keyword evidence="5" id="KW-0106">Calcium</keyword>
<dbReference type="GeneID" id="578528"/>
<evidence type="ECO:0000313" key="9">
    <source>
        <dbReference type="Proteomes" id="UP000007110"/>
    </source>
</evidence>
<reference evidence="8" key="2">
    <citation type="submission" date="2021-01" db="UniProtKB">
        <authorList>
            <consortium name="EnsemblMetazoa"/>
        </authorList>
    </citation>
    <scope>IDENTIFICATION</scope>
</reference>
<accession>A0A7M7PQH6</accession>
<proteinExistence type="inferred from homology"/>
<name>A0A7M7PQH6_STRPU</name>
<dbReference type="GO" id="GO:0016787">
    <property type="term" value="F:hydrolase activity"/>
    <property type="evidence" value="ECO:0007669"/>
    <property type="project" value="UniProtKB-KW"/>
</dbReference>
<comment type="similarity">
    <text evidence="2">Belongs to the sulfatase family.</text>
</comment>
<dbReference type="InterPro" id="IPR000917">
    <property type="entry name" value="Sulfatase_N"/>
</dbReference>
<evidence type="ECO:0000256" key="5">
    <source>
        <dbReference type="ARBA" id="ARBA00022837"/>
    </source>
</evidence>
<protein>
    <recommendedName>
        <fullName evidence="7">Sulfatase N-terminal domain-containing protein</fullName>
    </recommendedName>
</protein>
<dbReference type="RefSeq" id="XP_030855237.1">
    <property type="nucleotide sequence ID" value="XM_030999377.1"/>
</dbReference>
<organism evidence="8 9">
    <name type="scientific">Strongylocentrotus purpuratus</name>
    <name type="common">Purple sea urchin</name>
    <dbReference type="NCBI Taxonomy" id="7668"/>
    <lineage>
        <taxon>Eukaryota</taxon>
        <taxon>Metazoa</taxon>
        <taxon>Echinodermata</taxon>
        <taxon>Eleutherozoa</taxon>
        <taxon>Echinozoa</taxon>
        <taxon>Echinoidea</taxon>
        <taxon>Euechinoidea</taxon>
        <taxon>Echinacea</taxon>
        <taxon>Camarodonta</taxon>
        <taxon>Echinidea</taxon>
        <taxon>Strongylocentrotidae</taxon>
        <taxon>Strongylocentrotus</taxon>
    </lineage>
</organism>
<dbReference type="GO" id="GO:0046872">
    <property type="term" value="F:metal ion binding"/>
    <property type="evidence" value="ECO:0007669"/>
    <property type="project" value="UniProtKB-KW"/>
</dbReference>
<dbReference type="Gene3D" id="3.40.720.10">
    <property type="entry name" value="Alkaline Phosphatase, subunit A"/>
    <property type="match status" value="1"/>
</dbReference>
<evidence type="ECO:0000256" key="6">
    <source>
        <dbReference type="SAM" id="SignalP"/>
    </source>
</evidence>
<keyword evidence="9" id="KW-1185">Reference proteome</keyword>
<dbReference type="PROSITE" id="PS00149">
    <property type="entry name" value="SULFATASE_2"/>
    <property type="match status" value="1"/>
</dbReference>
<feature type="domain" description="Sulfatase N-terminal" evidence="7">
    <location>
        <begin position="34"/>
        <end position="254"/>
    </location>
</feature>
<evidence type="ECO:0000256" key="4">
    <source>
        <dbReference type="ARBA" id="ARBA00022801"/>
    </source>
</evidence>
<dbReference type="Proteomes" id="UP000007110">
    <property type="component" value="Unassembled WGS sequence"/>
</dbReference>
<dbReference type="InParanoid" id="A0A7M7PQH6"/>
<dbReference type="PANTHER" id="PTHR42693:SF15">
    <property type="entry name" value="ARYLSULFATASE"/>
    <property type="match status" value="1"/>
</dbReference>
<reference evidence="9" key="1">
    <citation type="submission" date="2015-02" db="EMBL/GenBank/DDBJ databases">
        <title>Genome sequencing for Strongylocentrotus purpuratus.</title>
        <authorList>
            <person name="Murali S."/>
            <person name="Liu Y."/>
            <person name="Vee V."/>
            <person name="English A."/>
            <person name="Wang M."/>
            <person name="Skinner E."/>
            <person name="Han Y."/>
            <person name="Muzny D.M."/>
            <person name="Worley K.C."/>
            <person name="Gibbs R.A."/>
        </authorList>
    </citation>
    <scope>NUCLEOTIDE SEQUENCE</scope>
</reference>
<dbReference type="PANTHER" id="PTHR42693">
    <property type="entry name" value="ARYLSULFATASE FAMILY MEMBER"/>
    <property type="match status" value="1"/>
</dbReference>
<keyword evidence="3" id="KW-0479">Metal-binding</keyword>
<keyword evidence="4" id="KW-0378">Hydrolase</keyword>
<dbReference type="OrthoDB" id="103349at2759"/>
<sequence>MKMSSLKSWYSALAVISLTGWCTADLARKPLDRPNILLFLADDMGYGDLESYGHPSQESGPIDQMAREGMKFSRWYSPDVLCSPSRGAMLTGRLPVRVGLYGPARVFEMSTSYGLPKSETTIAEMLKEQGYHTGMVGKWHQGINEFSHNDGNHLPHHHGFDFVGHLLPFTNHWMCDETKTYIDAPDRYYCLLYYNDTIIQQPLSHRNLTQRLVEDATSFIFDHQDDPFFFYFSFPQVHTDMFSSPTFSGSSKRGNWRIWNVYKSLLFC</sequence>
<comment type="cofactor">
    <cofactor evidence="1">
        <name>Ca(2+)</name>
        <dbReference type="ChEBI" id="CHEBI:29108"/>
    </cofactor>
</comment>
<evidence type="ECO:0000256" key="3">
    <source>
        <dbReference type="ARBA" id="ARBA00022723"/>
    </source>
</evidence>
<dbReference type="KEGG" id="spu:578528"/>
<feature type="signal peptide" evidence="6">
    <location>
        <begin position="1"/>
        <end position="24"/>
    </location>
</feature>
<dbReference type="SUPFAM" id="SSF53649">
    <property type="entry name" value="Alkaline phosphatase-like"/>
    <property type="match status" value="1"/>
</dbReference>
<evidence type="ECO:0000313" key="8">
    <source>
        <dbReference type="EnsemblMetazoa" id="XP_030855237"/>
    </source>
</evidence>
<evidence type="ECO:0000256" key="2">
    <source>
        <dbReference type="ARBA" id="ARBA00008779"/>
    </source>
</evidence>
<evidence type="ECO:0000259" key="7">
    <source>
        <dbReference type="Pfam" id="PF00884"/>
    </source>
</evidence>
<keyword evidence="6" id="KW-0732">Signal</keyword>
<dbReference type="InterPro" id="IPR024607">
    <property type="entry name" value="Sulfatase_CS"/>
</dbReference>
<dbReference type="OMA" id="FRIHYRT"/>
<dbReference type="EnsemblMetazoa" id="XM_030999377">
    <property type="protein sequence ID" value="XP_030855237"/>
    <property type="gene ID" value="LOC578528"/>
</dbReference>